<dbReference type="PANTHER" id="PTHR47964:SF1">
    <property type="entry name" value="ATP-DEPENDENT DNA HELICASE HOMOLOG RECG, CHLOROPLASTIC"/>
    <property type="match status" value="1"/>
</dbReference>
<keyword evidence="6" id="KW-0238">DNA-binding</keyword>
<evidence type="ECO:0000256" key="7">
    <source>
        <dbReference type="ARBA" id="ARBA00023204"/>
    </source>
</evidence>
<keyword evidence="5" id="KW-0067">ATP-binding</keyword>
<dbReference type="SMART" id="SM00487">
    <property type="entry name" value="DEXDc"/>
    <property type="match status" value="1"/>
</dbReference>
<evidence type="ECO:0000259" key="9">
    <source>
        <dbReference type="PROSITE" id="PS51194"/>
    </source>
</evidence>
<gene>
    <name evidence="10" type="ORF">MOZ60_04095</name>
</gene>
<dbReference type="GO" id="GO:0003678">
    <property type="term" value="F:DNA helicase activity"/>
    <property type="evidence" value="ECO:0007669"/>
    <property type="project" value="TreeGrafter"/>
</dbReference>
<dbReference type="SMART" id="SM00490">
    <property type="entry name" value="HELICc"/>
    <property type="match status" value="1"/>
</dbReference>
<evidence type="ECO:0000256" key="5">
    <source>
        <dbReference type="ARBA" id="ARBA00022840"/>
    </source>
</evidence>
<protein>
    <submittedName>
        <fullName evidence="10">ATP-dependent DNA helicase RecG</fullName>
    </submittedName>
</protein>
<dbReference type="Pfam" id="PF00270">
    <property type="entry name" value="DEAD"/>
    <property type="match status" value="1"/>
</dbReference>
<keyword evidence="1" id="KW-0547">Nucleotide-binding</keyword>
<dbReference type="Gene3D" id="3.40.50.300">
    <property type="entry name" value="P-loop containing nucleotide triphosphate hydrolases"/>
    <property type="match status" value="2"/>
</dbReference>
<accession>A0AB35U0X7</accession>
<dbReference type="PROSITE" id="PS51192">
    <property type="entry name" value="HELICASE_ATP_BIND_1"/>
    <property type="match status" value="1"/>
</dbReference>
<dbReference type="PANTHER" id="PTHR47964">
    <property type="entry name" value="ATP-DEPENDENT DNA HELICASE HOMOLOG RECG, CHLOROPLASTIC"/>
    <property type="match status" value="1"/>
</dbReference>
<organism evidence="10 11">
    <name type="scientific">Grylomicrobium aquisgranensis</name>
    <dbReference type="NCBI Taxonomy" id="2926318"/>
    <lineage>
        <taxon>Bacteria</taxon>
        <taxon>Bacillati</taxon>
        <taxon>Bacillota</taxon>
        <taxon>Erysipelotrichia</taxon>
        <taxon>Erysipelotrichales</taxon>
        <taxon>Erysipelotrichaceae</taxon>
        <taxon>Grylomicrobium</taxon>
    </lineage>
</organism>
<evidence type="ECO:0000256" key="1">
    <source>
        <dbReference type="ARBA" id="ARBA00022741"/>
    </source>
</evidence>
<keyword evidence="7" id="KW-0234">DNA repair</keyword>
<feature type="domain" description="Helicase ATP-binding" evidence="8">
    <location>
        <begin position="276"/>
        <end position="437"/>
    </location>
</feature>
<dbReference type="InterPro" id="IPR012340">
    <property type="entry name" value="NA-bd_OB-fold"/>
</dbReference>
<dbReference type="InterPro" id="IPR045562">
    <property type="entry name" value="RecG_dom3_C"/>
</dbReference>
<reference evidence="10 11" key="1">
    <citation type="submission" date="2022-03" db="EMBL/GenBank/DDBJ databases">
        <title>Novel taxa within the pig intestine.</title>
        <authorList>
            <person name="Wylensek D."/>
            <person name="Bishof K."/>
            <person name="Afrizal A."/>
            <person name="Clavel T."/>
        </authorList>
    </citation>
    <scope>NUCLEOTIDE SEQUENCE [LARGE SCALE GENOMIC DNA]</scope>
    <source>
        <strain evidence="10 11">CLA-KB-P133</strain>
    </source>
</reference>
<keyword evidence="11" id="KW-1185">Reference proteome</keyword>
<dbReference type="Pfam" id="PF19833">
    <property type="entry name" value="RecG_dom3_C"/>
    <property type="match status" value="1"/>
</dbReference>
<feature type="domain" description="Helicase C-terminal" evidence="9">
    <location>
        <begin position="460"/>
        <end position="615"/>
    </location>
</feature>
<dbReference type="InterPro" id="IPR047112">
    <property type="entry name" value="RecG/Mfd"/>
</dbReference>
<dbReference type="PROSITE" id="PS51194">
    <property type="entry name" value="HELICASE_CTER"/>
    <property type="match status" value="1"/>
</dbReference>
<evidence type="ECO:0000256" key="6">
    <source>
        <dbReference type="ARBA" id="ARBA00023125"/>
    </source>
</evidence>
<proteinExistence type="predicted"/>
<dbReference type="GO" id="GO:0005524">
    <property type="term" value="F:ATP binding"/>
    <property type="evidence" value="ECO:0007669"/>
    <property type="project" value="UniProtKB-KW"/>
</dbReference>
<comment type="caution">
    <text evidence="10">The sequence shown here is derived from an EMBL/GenBank/DDBJ whole genome shotgun (WGS) entry which is preliminary data.</text>
</comment>
<dbReference type="InterPro" id="IPR027417">
    <property type="entry name" value="P-loop_NTPase"/>
</dbReference>
<dbReference type="InterPro" id="IPR011545">
    <property type="entry name" value="DEAD/DEAH_box_helicase_dom"/>
</dbReference>
<dbReference type="Pfam" id="PF00271">
    <property type="entry name" value="Helicase_C"/>
    <property type="match status" value="1"/>
</dbReference>
<dbReference type="AlphaFoldDB" id="A0AB35U0X7"/>
<dbReference type="EMBL" id="JALBUR010000007">
    <property type="protein sequence ID" value="MDX8419273.1"/>
    <property type="molecule type" value="Genomic_DNA"/>
</dbReference>
<evidence type="ECO:0000256" key="3">
    <source>
        <dbReference type="ARBA" id="ARBA00022801"/>
    </source>
</evidence>
<sequence length="680" mass="76824">MYRICIQWYNFFVMDLHDHSLRLSKKQIELCETLGLDDTDAVLSYYPIRYDSFQETPFTSWAIKEHVTFEARVASLPRSWRHGRLVTTNFQVMMGEQLLKITIFNRPWASSLALEQVLTIQGIYMGSGKVTAMSYDTKPLSAHPALVPVYALHAGIQQRSVRTLVRHVFEAVENEIQDDVPQQFMTRYRLLRRYDALERIHFPESMHDVQSAVRTLKYEEFLKYLTAVAMLHNKNANGVFKQPRFYDEKKLKQVISRLPYALTPDQDKVFHEILEDLSSDHLMYRLVQGDVGCGKTAVAALGMYACVTSGYQAALLAPTEILARQHLSSIGELLQGTGTRIAVIYSGMEPKEKQQVLEDTADGKIDILIGTHAILQENVSFHRLGMVVADEQQRFGVRQRRALFEKGDKCDFLLMSATPIPRTLAATLFGDMSISTIETMPAGRKIPKTVYIQENSFRSVLPQIMSLLKSGHQLYVICAAVEKTDGYDARNVMDVAKNLTKLFKDYQVGILHGRMSSQEKQDVMHDFASNKIQVLVSTTVVEVGMNVVNATGMIVYDADRFGLSQLHQLRGRVQRGSSQGYFYLLSGSKDPEVAKRLNVLVHSNNGFEISWEDLRLRGPGDILGTRQSGVPDFILGNPVTDQAVIETARKDAAYVMEHQDDPDFARLLAYAENQNSSVAD</sequence>
<keyword evidence="2" id="KW-0227">DNA damage</keyword>
<dbReference type="GO" id="GO:0016787">
    <property type="term" value="F:hydrolase activity"/>
    <property type="evidence" value="ECO:0007669"/>
    <property type="project" value="UniProtKB-KW"/>
</dbReference>
<keyword evidence="3" id="KW-0378">Hydrolase</keyword>
<dbReference type="RefSeq" id="WP_370595744.1">
    <property type="nucleotide sequence ID" value="NZ_JALBUR010000007.1"/>
</dbReference>
<evidence type="ECO:0000313" key="11">
    <source>
        <dbReference type="Proteomes" id="UP001286174"/>
    </source>
</evidence>
<evidence type="ECO:0000256" key="4">
    <source>
        <dbReference type="ARBA" id="ARBA00022806"/>
    </source>
</evidence>
<evidence type="ECO:0000256" key="2">
    <source>
        <dbReference type="ARBA" id="ARBA00022763"/>
    </source>
</evidence>
<dbReference type="CDD" id="cd17992">
    <property type="entry name" value="DEXHc_RecG"/>
    <property type="match status" value="1"/>
</dbReference>
<evidence type="ECO:0000259" key="8">
    <source>
        <dbReference type="PROSITE" id="PS51192"/>
    </source>
</evidence>
<name>A0AB35U0X7_9FIRM</name>
<dbReference type="InterPro" id="IPR001650">
    <property type="entry name" value="Helicase_C-like"/>
</dbReference>
<dbReference type="SUPFAM" id="SSF50249">
    <property type="entry name" value="Nucleic acid-binding proteins"/>
    <property type="match status" value="1"/>
</dbReference>
<keyword evidence="4 10" id="KW-0347">Helicase</keyword>
<dbReference type="GO" id="GO:0006281">
    <property type="term" value="P:DNA repair"/>
    <property type="evidence" value="ECO:0007669"/>
    <property type="project" value="UniProtKB-KW"/>
</dbReference>
<dbReference type="InterPro" id="IPR014001">
    <property type="entry name" value="Helicase_ATP-bd"/>
</dbReference>
<dbReference type="SUPFAM" id="SSF52540">
    <property type="entry name" value="P-loop containing nucleoside triphosphate hydrolases"/>
    <property type="match status" value="2"/>
</dbReference>
<evidence type="ECO:0000313" key="10">
    <source>
        <dbReference type="EMBL" id="MDX8419273.1"/>
    </source>
</evidence>
<dbReference type="Proteomes" id="UP001286174">
    <property type="component" value="Unassembled WGS sequence"/>
</dbReference>
<dbReference type="GO" id="GO:0003677">
    <property type="term" value="F:DNA binding"/>
    <property type="evidence" value="ECO:0007669"/>
    <property type="project" value="UniProtKB-KW"/>
</dbReference>